<dbReference type="PANTHER" id="PTHR43537:SF45">
    <property type="entry name" value="GNTR FAMILY REGULATORY PROTEIN"/>
    <property type="match status" value="1"/>
</dbReference>
<dbReference type="PROSITE" id="PS50949">
    <property type="entry name" value="HTH_GNTR"/>
    <property type="match status" value="1"/>
</dbReference>
<protein>
    <submittedName>
        <fullName evidence="5">DNA-binding transcriptional regulator, GntR family</fullName>
    </submittedName>
</protein>
<evidence type="ECO:0000313" key="5">
    <source>
        <dbReference type="EMBL" id="SDE03559.1"/>
    </source>
</evidence>
<dbReference type="Pfam" id="PF00392">
    <property type="entry name" value="GntR"/>
    <property type="match status" value="1"/>
</dbReference>
<dbReference type="SUPFAM" id="SSF46785">
    <property type="entry name" value="Winged helix' DNA-binding domain"/>
    <property type="match status" value="1"/>
</dbReference>
<organism evidence="5 6">
    <name type="scientific">Ruegeria marina</name>
    <dbReference type="NCBI Taxonomy" id="639004"/>
    <lineage>
        <taxon>Bacteria</taxon>
        <taxon>Pseudomonadati</taxon>
        <taxon>Pseudomonadota</taxon>
        <taxon>Alphaproteobacteria</taxon>
        <taxon>Rhodobacterales</taxon>
        <taxon>Roseobacteraceae</taxon>
        <taxon>Ruegeria</taxon>
    </lineage>
</organism>
<keyword evidence="3" id="KW-0804">Transcription</keyword>
<sequence length="249" mass="27009">MQRLSSVPSRTEQVYQSVRESICDCVLEPGTHLIQEELAATLGVSRQPIQQAMLLLKNDGLVVETGGRGLYVAPIDRAGMEHHYQIRMVLDQLAARLVAEQSRSDSAFRSRLRREGDAILATGSGALESGSAADAVRHDVAFHTFIYDMSGNPQIRPTAEAHWLFLRRVMIGVLLHAERGPLVWAQHEHILDALVAGDVEGAVALATEHVTGAKNALLAAMASGKADHLFASPGEADARPQSGEIQVRR</sequence>
<gene>
    <name evidence="5" type="ORF">SAMN04488239_11334</name>
</gene>
<dbReference type="GO" id="GO:0003700">
    <property type="term" value="F:DNA-binding transcription factor activity"/>
    <property type="evidence" value="ECO:0007669"/>
    <property type="project" value="InterPro"/>
</dbReference>
<name>A0A1G6ZLQ1_9RHOB</name>
<dbReference type="InterPro" id="IPR036390">
    <property type="entry name" value="WH_DNA-bd_sf"/>
</dbReference>
<dbReference type="GO" id="GO:0003677">
    <property type="term" value="F:DNA binding"/>
    <property type="evidence" value="ECO:0007669"/>
    <property type="project" value="UniProtKB-KW"/>
</dbReference>
<dbReference type="SMART" id="SM00345">
    <property type="entry name" value="HTH_GNTR"/>
    <property type="match status" value="1"/>
</dbReference>
<keyword evidence="2 5" id="KW-0238">DNA-binding</keyword>
<feature type="domain" description="HTH gntR-type" evidence="4">
    <location>
        <begin position="8"/>
        <end position="75"/>
    </location>
</feature>
<evidence type="ECO:0000256" key="3">
    <source>
        <dbReference type="ARBA" id="ARBA00023163"/>
    </source>
</evidence>
<keyword evidence="1" id="KW-0805">Transcription regulation</keyword>
<evidence type="ECO:0000256" key="2">
    <source>
        <dbReference type="ARBA" id="ARBA00023125"/>
    </source>
</evidence>
<keyword evidence="6" id="KW-1185">Reference proteome</keyword>
<dbReference type="Pfam" id="PF07729">
    <property type="entry name" value="FCD"/>
    <property type="match status" value="1"/>
</dbReference>
<dbReference type="InterPro" id="IPR036388">
    <property type="entry name" value="WH-like_DNA-bd_sf"/>
</dbReference>
<dbReference type="Gene3D" id="1.10.10.10">
    <property type="entry name" value="Winged helix-like DNA-binding domain superfamily/Winged helix DNA-binding domain"/>
    <property type="match status" value="1"/>
</dbReference>
<dbReference type="SMART" id="SM00895">
    <property type="entry name" value="FCD"/>
    <property type="match status" value="1"/>
</dbReference>
<reference evidence="6" key="1">
    <citation type="submission" date="2016-10" db="EMBL/GenBank/DDBJ databases">
        <authorList>
            <person name="Varghese N."/>
            <person name="Submissions S."/>
        </authorList>
    </citation>
    <scope>NUCLEOTIDE SEQUENCE [LARGE SCALE GENOMIC DNA]</scope>
    <source>
        <strain evidence="6">CGMCC 1.9108</strain>
    </source>
</reference>
<evidence type="ECO:0000313" key="6">
    <source>
        <dbReference type="Proteomes" id="UP000199628"/>
    </source>
</evidence>
<dbReference type="InterPro" id="IPR000524">
    <property type="entry name" value="Tscrpt_reg_HTH_GntR"/>
</dbReference>
<dbReference type="Gene3D" id="1.20.120.530">
    <property type="entry name" value="GntR ligand-binding domain-like"/>
    <property type="match status" value="1"/>
</dbReference>
<dbReference type="PANTHER" id="PTHR43537">
    <property type="entry name" value="TRANSCRIPTIONAL REGULATOR, GNTR FAMILY"/>
    <property type="match status" value="1"/>
</dbReference>
<accession>A0A1G6ZLQ1</accession>
<dbReference type="STRING" id="639004.SAMN04488239_11334"/>
<evidence type="ECO:0000256" key="1">
    <source>
        <dbReference type="ARBA" id="ARBA00023015"/>
    </source>
</evidence>
<evidence type="ECO:0000259" key="4">
    <source>
        <dbReference type="PROSITE" id="PS50949"/>
    </source>
</evidence>
<dbReference type="InterPro" id="IPR008920">
    <property type="entry name" value="TF_FadR/GntR_C"/>
</dbReference>
<dbReference type="RefSeq" id="WP_176828095.1">
    <property type="nucleotide sequence ID" value="NZ_FMZV01000013.1"/>
</dbReference>
<dbReference type="EMBL" id="FMZV01000013">
    <property type="protein sequence ID" value="SDE03559.1"/>
    <property type="molecule type" value="Genomic_DNA"/>
</dbReference>
<dbReference type="Proteomes" id="UP000199628">
    <property type="component" value="Unassembled WGS sequence"/>
</dbReference>
<dbReference type="AlphaFoldDB" id="A0A1G6ZLQ1"/>
<proteinExistence type="predicted"/>
<dbReference type="SUPFAM" id="SSF48008">
    <property type="entry name" value="GntR ligand-binding domain-like"/>
    <property type="match status" value="1"/>
</dbReference>
<dbReference type="InterPro" id="IPR011711">
    <property type="entry name" value="GntR_C"/>
</dbReference>